<keyword evidence="3" id="KW-1185">Reference proteome</keyword>
<name>A0A4C1ZZN4_EUMVA</name>
<feature type="region of interest" description="Disordered" evidence="1">
    <location>
        <begin position="132"/>
        <end position="152"/>
    </location>
</feature>
<evidence type="ECO:0000313" key="2">
    <source>
        <dbReference type="EMBL" id="GBP92474.1"/>
    </source>
</evidence>
<accession>A0A4C1ZZN4</accession>
<dbReference type="Proteomes" id="UP000299102">
    <property type="component" value="Unassembled WGS sequence"/>
</dbReference>
<dbReference type="AlphaFoldDB" id="A0A4C1ZZN4"/>
<evidence type="ECO:0000313" key="3">
    <source>
        <dbReference type="Proteomes" id="UP000299102"/>
    </source>
</evidence>
<sequence>MCTSEYLAEECGLRLPLSPVDRRLEVNKKKKCLTVKESIALQSAISASGLSRVNTGPFARRCPRSVPLFSTLSGHRRSLFPLKFNSQVRSVKPFPPFNRVPFPTKAISKLRVRWEVAHTRFRRDCVRFNYNSKTKTQPKEEDRDPMTSRLDRPQPWRSYNFLQERMLKVLATITARWFPAPARLPYGYIPVTADVAPV</sequence>
<proteinExistence type="predicted"/>
<organism evidence="2 3">
    <name type="scientific">Eumeta variegata</name>
    <name type="common">Bagworm moth</name>
    <name type="synonym">Eumeta japonica</name>
    <dbReference type="NCBI Taxonomy" id="151549"/>
    <lineage>
        <taxon>Eukaryota</taxon>
        <taxon>Metazoa</taxon>
        <taxon>Ecdysozoa</taxon>
        <taxon>Arthropoda</taxon>
        <taxon>Hexapoda</taxon>
        <taxon>Insecta</taxon>
        <taxon>Pterygota</taxon>
        <taxon>Neoptera</taxon>
        <taxon>Endopterygota</taxon>
        <taxon>Lepidoptera</taxon>
        <taxon>Glossata</taxon>
        <taxon>Ditrysia</taxon>
        <taxon>Tineoidea</taxon>
        <taxon>Psychidae</taxon>
        <taxon>Oiketicinae</taxon>
        <taxon>Eumeta</taxon>
    </lineage>
</organism>
<dbReference type="EMBL" id="BGZK01002277">
    <property type="protein sequence ID" value="GBP92474.1"/>
    <property type="molecule type" value="Genomic_DNA"/>
</dbReference>
<reference evidence="2 3" key="1">
    <citation type="journal article" date="2019" name="Commun. Biol.">
        <title>The bagworm genome reveals a unique fibroin gene that provides high tensile strength.</title>
        <authorList>
            <person name="Kono N."/>
            <person name="Nakamura H."/>
            <person name="Ohtoshi R."/>
            <person name="Tomita M."/>
            <person name="Numata K."/>
            <person name="Arakawa K."/>
        </authorList>
    </citation>
    <scope>NUCLEOTIDE SEQUENCE [LARGE SCALE GENOMIC DNA]</scope>
</reference>
<gene>
    <name evidence="2" type="ORF">EVAR_64727_1</name>
</gene>
<comment type="caution">
    <text evidence="2">The sequence shown here is derived from an EMBL/GenBank/DDBJ whole genome shotgun (WGS) entry which is preliminary data.</text>
</comment>
<protein>
    <submittedName>
        <fullName evidence="2">Uncharacterized protein</fullName>
    </submittedName>
</protein>
<evidence type="ECO:0000256" key="1">
    <source>
        <dbReference type="SAM" id="MobiDB-lite"/>
    </source>
</evidence>
<feature type="compositionally biased region" description="Basic and acidic residues" evidence="1">
    <location>
        <begin position="137"/>
        <end position="152"/>
    </location>
</feature>